<organism evidence="1 2">
    <name type="scientific">Gordonia terrae NBRC 100016</name>
    <dbReference type="NCBI Taxonomy" id="1089454"/>
    <lineage>
        <taxon>Bacteria</taxon>
        <taxon>Bacillati</taxon>
        <taxon>Actinomycetota</taxon>
        <taxon>Actinomycetes</taxon>
        <taxon>Mycobacteriales</taxon>
        <taxon>Gordoniaceae</taxon>
        <taxon>Gordonia</taxon>
    </lineage>
</organism>
<keyword evidence="2" id="KW-1185">Reference proteome</keyword>
<dbReference type="Proteomes" id="UP000004881">
    <property type="component" value="Unassembled WGS sequence"/>
</dbReference>
<dbReference type="EMBL" id="BAFD01000037">
    <property type="protein sequence ID" value="GAB43064.1"/>
    <property type="molecule type" value="Genomic_DNA"/>
</dbReference>
<comment type="caution">
    <text evidence="1">The sequence shown here is derived from an EMBL/GenBank/DDBJ whole genome shotgun (WGS) entry which is preliminary data.</text>
</comment>
<sequence>MGEKPFVATVSEAVVVPAELLVMLDLQECRTQTGPSVDAFHARSAHGYLSNTQITWIDTETV</sequence>
<protein>
    <recommendedName>
        <fullName evidence="3">Hydrolase</fullName>
    </recommendedName>
</protein>
<accession>A0ABQ0HAZ7</accession>
<gene>
    <name evidence="1" type="ORF">GOTRE_037_00400</name>
</gene>
<reference evidence="1 2" key="1">
    <citation type="submission" date="2012-02" db="EMBL/GenBank/DDBJ databases">
        <title>Whole genome shotgun sequence of Gordonia terrae NBRC 100016.</title>
        <authorList>
            <person name="Takarada H."/>
            <person name="Hosoyama A."/>
            <person name="Tsuchikane K."/>
            <person name="Katsumata H."/>
            <person name="Yamazaki S."/>
            <person name="Fujita N."/>
        </authorList>
    </citation>
    <scope>NUCLEOTIDE SEQUENCE [LARGE SCALE GENOMIC DNA]</scope>
    <source>
        <strain evidence="1 2">NBRC 100016</strain>
    </source>
</reference>
<evidence type="ECO:0008006" key="3">
    <source>
        <dbReference type="Google" id="ProtNLM"/>
    </source>
</evidence>
<proteinExistence type="predicted"/>
<evidence type="ECO:0000313" key="1">
    <source>
        <dbReference type="EMBL" id="GAB43064.1"/>
    </source>
</evidence>
<name>A0ABQ0HAZ7_9ACTN</name>
<evidence type="ECO:0000313" key="2">
    <source>
        <dbReference type="Proteomes" id="UP000004881"/>
    </source>
</evidence>